<keyword evidence="2" id="KW-0808">Transferase</keyword>
<dbReference type="EC" id="2.7.7.65" evidence="2"/>
<dbReference type="Gene3D" id="3.30.450.40">
    <property type="match status" value="2"/>
</dbReference>
<dbReference type="PROSITE" id="PS50887">
    <property type="entry name" value="GGDEF"/>
    <property type="match status" value="1"/>
</dbReference>
<dbReference type="SUPFAM" id="SSF55073">
    <property type="entry name" value="Nucleotide cyclase"/>
    <property type="match status" value="1"/>
</dbReference>
<dbReference type="PANTHER" id="PTHR45138">
    <property type="entry name" value="REGULATORY COMPONENTS OF SENSORY TRANSDUCTION SYSTEM"/>
    <property type="match status" value="1"/>
</dbReference>
<dbReference type="Pfam" id="PF00990">
    <property type="entry name" value="GGDEF"/>
    <property type="match status" value="1"/>
</dbReference>
<comment type="caution">
    <text evidence="2">The sequence shown here is derived from an EMBL/GenBank/DDBJ whole genome shotgun (WGS) entry which is preliminary data.</text>
</comment>
<dbReference type="SMART" id="SM00267">
    <property type="entry name" value="GGDEF"/>
    <property type="match status" value="1"/>
</dbReference>
<protein>
    <submittedName>
        <fullName evidence="2">Diguanylate cyclase domain-containing protein</fullName>
        <ecNumber evidence="2">2.7.7.65</ecNumber>
    </submittedName>
</protein>
<dbReference type="NCBIfam" id="TIGR00254">
    <property type="entry name" value="GGDEF"/>
    <property type="match status" value="1"/>
</dbReference>
<dbReference type="GO" id="GO:0052621">
    <property type="term" value="F:diguanylate cyclase activity"/>
    <property type="evidence" value="ECO:0007669"/>
    <property type="project" value="UniProtKB-EC"/>
</dbReference>
<keyword evidence="2" id="KW-0548">Nucleotidyltransferase</keyword>
<dbReference type="Proteomes" id="UP001596147">
    <property type="component" value="Unassembled WGS sequence"/>
</dbReference>
<dbReference type="Gene3D" id="3.30.70.270">
    <property type="match status" value="1"/>
</dbReference>
<evidence type="ECO:0000313" key="3">
    <source>
        <dbReference type="Proteomes" id="UP001596147"/>
    </source>
</evidence>
<gene>
    <name evidence="2" type="ORF">ACFPM4_06565</name>
</gene>
<proteinExistence type="predicted"/>
<dbReference type="InterPro" id="IPR050469">
    <property type="entry name" value="Diguanylate_Cyclase"/>
</dbReference>
<keyword evidence="3" id="KW-1185">Reference proteome</keyword>
<dbReference type="InterPro" id="IPR000160">
    <property type="entry name" value="GGDEF_dom"/>
</dbReference>
<evidence type="ECO:0000313" key="2">
    <source>
        <dbReference type="EMBL" id="MFC5464423.1"/>
    </source>
</evidence>
<dbReference type="PANTHER" id="PTHR45138:SF9">
    <property type="entry name" value="DIGUANYLATE CYCLASE DGCM-RELATED"/>
    <property type="match status" value="1"/>
</dbReference>
<evidence type="ECO:0000259" key="1">
    <source>
        <dbReference type="PROSITE" id="PS50887"/>
    </source>
</evidence>
<dbReference type="InterPro" id="IPR029016">
    <property type="entry name" value="GAF-like_dom_sf"/>
</dbReference>
<accession>A0ABW0LIN4</accession>
<dbReference type="InterPro" id="IPR043128">
    <property type="entry name" value="Rev_trsase/Diguanyl_cyclase"/>
</dbReference>
<reference evidence="3" key="1">
    <citation type="journal article" date="2019" name="Int. J. Syst. Evol. Microbiol.">
        <title>The Global Catalogue of Microorganisms (GCM) 10K type strain sequencing project: providing services to taxonomists for standard genome sequencing and annotation.</title>
        <authorList>
            <consortium name="The Broad Institute Genomics Platform"/>
            <consortium name="The Broad Institute Genome Sequencing Center for Infectious Disease"/>
            <person name="Wu L."/>
            <person name="Ma J."/>
        </authorList>
    </citation>
    <scope>NUCLEOTIDE SEQUENCE [LARGE SCALE GENOMIC DNA]</scope>
    <source>
        <strain evidence="3">CGMCC 1.12237</strain>
    </source>
</reference>
<dbReference type="SUPFAM" id="SSF55781">
    <property type="entry name" value="GAF domain-like"/>
    <property type="match status" value="2"/>
</dbReference>
<name>A0ABW0LIN4_9BACI</name>
<dbReference type="InterPro" id="IPR029787">
    <property type="entry name" value="Nucleotide_cyclase"/>
</dbReference>
<dbReference type="RefSeq" id="WP_382349236.1">
    <property type="nucleotide sequence ID" value="NZ_JBHSMC010000005.1"/>
</dbReference>
<dbReference type="EMBL" id="JBHSMC010000005">
    <property type="protein sequence ID" value="MFC5464423.1"/>
    <property type="molecule type" value="Genomic_DNA"/>
</dbReference>
<sequence length="478" mass="54495">MDNQMNPILINNSKLEEIKYKELYRVTEKFHSTMNTNTVLAEIIQTLKKVFPQYDYYLLLSNDYDTSANLPIKNLEYKSENAVAISAYMNASIELEESDYPIMYAPLNGKQGVYGVLQVKSYLMTPFESSQIDFIRLLANTAGSALENAKLFQQSQKLIEDLRLLDEISQKLISTKNIKEMFRYLYEQISHLIQSKRIGFIMMDEGVPKVLEGSSDCFHEPSFESMINTLLEKTNNFDDALFMAEVKDMPEYIQAQCSSFMSVPFCYNNSVKGLVIVLGDEPYSFSFEMFRLLQSLIQRSSIAVSNLLLREKLENMVITDHLTKLNSRDYMNERIEISLKNDYEGTFILIDLDDFKVINDTYGHQIGDEVLIQVATIIKNNLRSTDIGSRWGGEELAVYLPNVPLEDGVKIAKRLLHLVSTETKPAITMSCGITHWLKGSETNFKDLFSQADAALYKAKNSGKNKIVVYNGATVEVCK</sequence>
<dbReference type="CDD" id="cd01949">
    <property type="entry name" value="GGDEF"/>
    <property type="match status" value="1"/>
</dbReference>
<organism evidence="2 3">
    <name type="scientific">Lederbergia graminis</name>
    <dbReference type="NCBI Taxonomy" id="735518"/>
    <lineage>
        <taxon>Bacteria</taxon>
        <taxon>Bacillati</taxon>
        <taxon>Bacillota</taxon>
        <taxon>Bacilli</taxon>
        <taxon>Bacillales</taxon>
        <taxon>Bacillaceae</taxon>
        <taxon>Lederbergia</taxon>
    </lineage>
</organism>
<feature type="domain" description="GGDEF" evidence="1">
    <location>
        <begin position="343"/>
        <end position="471"/>
    </location>
</feature>